<dbReference type="InterPro" id="IPR014776">
    <property type="entry name" value="4pyrrole_Mease_sub2"/>
</dbReference>
<dbReference type="EMBL" id="CP045482">
    <property type="protein sequence ID" value="QGR21421.1"/>
    <property type="molecule type" value="Genomic_DNA"/>
</dbReference>
<evidence type="ECO:0000313" key="10">
    <source>
        <dbReference type="EMBL" id="QGR21421.1"/>
    </source>
</evidence>
<dbReference type="UniPathway" id="UPA00148"/>
<dbReference type="InterPro" id="IPR035996">
    <property type="entry name" value="4pyrrol_Methylase_sf"/>
</dbReference>
<evidence type="ECO:0000313" key="11">
    <source>
        <dbReference type="Proteomes" id="UP000426328"/>
    </source>
</evidence>
<dbReference type="PROSITE" id="PS00840">
    <property type="entry name" value="SUMT_2"/>
    <property type="match status" value="1"/>
</dbReference>
<dbReference type="PROSITE" id="PS00839">
    <property type="entry name" value="SUMT_1"/>
    <property type="match status" value="1"/>
</dbReference>
<dbReference type="GO" id="GO:0019354">
    <property type="term" value="P:siroheme biosynthetic process"/>
    <property type="evidence" value="ECO:0007669"/>
    <property type="project" value="InterPro"/>
</dbReference>
<name>A0A650CU77_ACIAM</name>
<evidence type="ECO:0000256" key="5">
    <source>
        <dbReference type="ARBA" id="ARBA00022679"/>
    </source>
</evidence>
<evidence type="ECO:0000256" key="4">
    <source>
        <dbReference type="ARBA" id="ARBA00022603"/>
    </source>
</evidence>
<keyword evidence="11" id="KW-1185">Reference proteome</keyword>
<keyword evidence="4 7" id="KW-0489">Methyltransferase</keyword>
<dbReference type="InterPro" id="IPR014777">
    <property type="entry name" value="4pyrrole_Mease_sub1"/>
</dbReference>
<keyword evidence="6" id="KW-0949">S-adenosyl-L-methionine</keyword>
<dbReference type="GO" id="GO:0032259">
    <property type="term" value="P:methylation"/>
    <property type="evidence" value="ECO:0007669"/>
    <property type="project" value="UniProtKB-KW"/>
</dbReference>
<dbReference type="AlphaFoldDB" id="A0A650CU77"/>
<evidence type="ECO:0000313" key="12">
    <source>
        <dbReference type="Proteomes" id="UP000474054"/>
    </source>
</evidence>
<dbReference type="EC" id="2.1.1.133" evidence="10"/>
<evidence type="ECO:0000259" key="8">
    <source>
        <dbReference type="Pfam" id="PF00590"/>
    </source>
</evidence>
<organism evidence="10 11">
    <name type="scientific">Acidianus ambivalens</name>
    <name type="common">Desulfurolobus ambivalens</name>
    <dbReference type="NCBI Taxonomy" id="2283"/>
    <lineage>
        <taxon>Archaea</taxon>
        <taxon>Thermoproteota</taxon>
        <taxon>Thermoprotei</taxon>
        <taxon>Sulfolobales</taxon>
        <taxon>Sulfolobaceae</taxon>
        <taxon>Acidianus</taxon>
    </lineage>
</organism>
<evidence type="ECO:0000256" key="1">
    <source>
        <dbReference type="ARBA" id="ARBA00004953"/>
    </source>
</evidence>
<comment type="similarity">
    <text evidence="2 7">Belongs to the precorrin methyltransferase family.</text>
</comment>
<dbReference type="GO" id="GO:0009236">
    <property type="term" value="P:cobalamin biosynthetic process"/>
    <property type="evidence" value="ECO:0007669"/>
    <property type="project" value="UniProtKB-UniPathway"/>
</dbReference>
<dbReference type="EMBL" id="WHYS01000002">
    <property type="protein sequence ID" value="MQL56024.1"/>
    <property type="molecule type" value="Genomic_DNA"/>
</dbReference>
<dbReference type="NCBIfam" id="TIGR01469">
    <property type="entry name" value="cobA_cysG_Cterm"/>
    <property type="match status" value="1"/>
</dbReference>
<evidence type="ECO:0000256" key="2">
    <source>
        <dbReference type="ARBA" id="ARBA00005879"/>
    </source>
</evidence>
<evidence type="ECO:0000313" key="9">
    <source>
        <dbReference type="EMBL" id="MQL56024.1"/>
    </source>
</evidence>
<feature type="domain" description="Tetrapyrrole methylase" evidence="8">
    <location>
        <begin position="4"/>
        <end position="212"/>
    </location>
</feature>
<dbReference type="InterPro" id="IPR050161">
    <property type="entry name" value="Siro_Cobalamin_biosynth"/>
</dbReference>
<comment type="pathway">
    <text evidence="1">Cofactor biosynthesis; adenosylcobalamin biosynthesis.</text>
</comment>
<dbReference type="InterPro" id="IPR003043">
    <property type="entry name" value="Uropor_MeTrfase_CS"/>
</dbReference>
<keyword evidence="5 7" id="KW-0808">Transferase</keyword>
<dbReference type="CDD" id="cd11641">
    <property type="entry name" value="Precorrin-4_C11-MT"/>
    <property type="match status" value="1"/>
</dbReference>
<dbReference type="SUPFAM" id="SSF53790">
    <property type="entry name" value="Tetrapyrrole methylase"/>
    <property type="match status" value="1"/>
</dbReference>
<dbReference type="PANTHER" id="PTHR45790">
    <property type="entry name" value="SIROHEME SYNTHASE-RELATED"/>
    <property type="match status" value="1"/>
</dbReference>
<gene>
    <name evidence="10" type="primary">cobM</name>
    <name evidence="10" type="ORF">D1866_05035</name>
    <name evidence="9" type="ORF">GFB69_09790</name>
</gene>
<reference evidence="9 12" key="1">
    <citation type="submission" date="2019-10" db="EMBL/GenBank/DDBJ databases">
        <title>Comparative genomics of sulfur disproportionating microorganisms.</title>
        <authorList>
            <person name="Ward L.M."/>
            <person name="Bertran E."/>
            <person name="Johnston D."/>
        </authorList>
    </citation>
    <scope>NUCLEOTIDE SEQUENCE [LARGE SCALE GENOMIC DNA]</scope>
    <source>
        <strain evidence="9 12">DSM 3772</strain>
    </source>
</reference>
<dbReference type="Proteomes" id="UP000426328">
    <property type="component" value="Chromosome"/>
</dbReference>
<dbReference type="Proteomes" id="UP000474054">
    <property type="component" value="Unassembled WGS sequence"/>
</dbReference>
<dbReference type="NCBIfam" id="TIGR01465">
    <property type="entry name" value="cobM_cbiF"/>
    <property type="match status" value="1"/>
</dbReference>
<evidence type="ECO:0000256" key="7">
    <source>
        <dbReference type="RuleBase" id="RU003960"/>
    </source>
</evidence>
<dbReference type="InterPro" id="IPR000878">
    <property type="entry name" value="4pyrrol_Mease"/>
</dbReference>
<evidence type="ECO:0000256" key="6">
    <source>
        <dbReference type="ARBA" id="ARBA00022691"/>
    </source>
</evidence>
<dbReference type="KEGG" id="aamb:D1866_05035"/>
<reference evidence="10 11" key="2">
    <citation type="submission" date="2019-10" db="EMBL/GenBank/DDBJ databases">
        <title>Genome Sequences from Six Type Strain Members of the Archaeal Family Sulfolobaceae: Acidianus ambivalens, Acidianus infernus, Metallosphaera prunae, Stygiolobus azoricus, Sulfolobus metallicus, and Sulfurisphaera ohwakuensis.</title>
        <authorList>
            <person name="Counts J.A."/>
            <person name="Kelly R.M."/>
        </authorList>
    </citation>
    <scope>NUCLEOTIDE SEQUENCE [LARGE SCALE GENOMIC DNA]</scope>
    <source>
        <strain evidence="10 11">LEI 10</strain>
    </source>
</reference>
<dbReference type="InterPro" id="IPR006362">
    <property type="entry name" value="Cbl_synth_CobM/CibF"/>
</dbReference>
<evidence type="ECO:0000256" key="3">
    <source>
        <dbReference type="ARBA" id="ARBA00022573"/>
    </source>
</evidence>
<dbReference type="Gene3D" id="3.40.1010.10">
    <property type="entry name" value="Cobalt-precorrin-4 Transmethylase, Domain 1"/>
    <property type="match status" value="1"/>
</dbReference>
<dbReference type="Pfam" id="PF00590">
    <property type="entry name" value="TP_methylase"/>
    <property type="match status" value="1"/>
</dbReference>
<dbReference type="InterPro" id="IPR006366">
    <property type="entry name" value="CobA/CysG_C"/>
</dbReference>
<proteinExistence type="inferred from homology"/>
<sequence>MKGKVAFIGSGPGDPELITVKAKKYIEEADVILYAGSLVNPEILNWAKRDAEIINTAELTHEEIVNIMVKKAKEGKLVARLKSGDFSIYGALNEELQAIKKEGIDYELIPGITAAIAAASSLGIELTLPRVSQTLIITRASASVPMEGSIKDYAPFLNKGASMVIYTGVHIIDKVVEELKEGGLSEDSPIAVVYKATWKGEEKIIKGTLKDIAEKVKKEKITRDAVIVVGKILTPEKYEFKSSAYDENHYTGFRVANQDKLKYFEARYSVDKIFAEEYLKELINALKEGRGNEKELISKMEKVLSEGKINPKLRLEAEEIIAEKKRGLT</sequence>
<dbReference type="PANTHER" id="PTHR45790:SF4">
    <property type="entry name" value="COBALT-PRECORRIN-4 C(11)-METHYLTRANSFERASE"/>
    <property type="match status" value="1"/>
</dbReference>
<dbReference type="NCBIfam" id="NF004790">
    <property type="entry name" value="PRK06136.1"/>
    <property type="match status" value="1"/>
</dbReference>
<protein>
    <submittedName>
        <fullName evidence="10">Precorrin-4 C(11)-methyltransferase</fullName>
        <ecNumber evidence="10">2.1.1.133</ecNumber>
    </submittedName>
</protein>
<dbReference type="GO" id="GO:0046026">
    <property type="term" value="F:precorrin-4 C11-methyltransferase activity"/>
    <property type="evidence" value="ECO:0007669"/>
    <property type="project" value="UniProtKB-EC"/>
</dbReference>
<dbReference type="Gene3D" id="3.30.950.10">
    <property type="entry name" value="Methyltransferase, Cobalt-precorrin-4 Transmethylase, Domain 2"/>
    <property type="match status" value="1"/>
</dbReference>
<accession>A0A650CU77</accession>
<keyword evidence="3" id="KW-0169">Cobalamin biosynthesis</keyword>